<dbReference type="InterPro" id="IPR055152">
    <property type="entry name" value="Transketolase-like_C_2"/>
</dbReference>
<dbReference type="InterPro" id="IPR033247">
    <property type="entry name" value="Transketolase_fam"/>
</dbReference>
<comment type="caution">
    <text evidence="17">The sequence shown here is derived from an EMBL/GenBank/DDBJ whole genome shotgun (WGS) entry which is preliminary data.</text>
</comment>
<dbReference type="InParanoid" id="S7XK30"/>
<dbReference type="InterPro" id="IPR005475">
    <property type="entry name" value="Transketolase-like_Pyr-bd"/>
</dbReference>
<feature type="site" description="Important for catalytic activity" evidence="14">
    <location>
        <position position="249"/>
    </location>
</feature>
<feature type="binding site" evidence="11">
    <location>
        <position position="484"/>
    </location>
    <ligand>
        <name>substrate</name>
    </ligand>
</feature>
<sequence>MHNIINNIRLLCADTVDRAQSGHPGAPMGLAPFAYVLFTDIFQYDPKNPNWVNRDIFILSNGHACALQYVCYHLLGFDITFEDLLNFRQFGSKTPGHPEISTPGVEVTTGPLGQGVANAVGFAIALKMMAQHQSGLDNKVYCVLGDGCFEEGISNEAFSIAGHYALNNLTFIYDYNGITIDGSTDLSVSENVENKFKAMGFEVLVVEDGNNDLEGIKQALLKQTKLPKLIILKTTIGYGSAIEGSEKLHGSPLKKEDLEEMHRKWGIKPFEILEETRNHFDVIRTRNLDNAAHWGNVNETVKKEPINIKFNYKKENKKLATRKHFNNALNDIISEIPNLVGGSADLTPSNLTKWDGSDDFSKYNFYGRYLRYGIREHAMFAIMNGISSYGYHIPYSGTFLVFLLYGFTPVRLAAMSNLHTIYVLTHDSIGLGEDGPTHQPIEVLSLIRATPNLVDIRPADGTETRAALKYALENKKATTLILSRQKVPEIEETTFEGLYKGGYFITKYENNTVTIISNGSELSIAISVSNILKEKNIFASVVSFPSFYLFEQQSNEYKNNILNKNTFIVSIEAQSTLPWYKYVDLAVGVDIFGSSGKYKDIYKNYGLTAESIVDRIIKELNNR</sequence>
<evidence type="ECO:0000256" key="12">
    <source>
        <dbReference type="PIRSR" id="PIRSR605478-3"/>
    </source>
</evidence>
<dbReference type="FunCoup" id="S7XK30">
    <property type="interactions" value="88"/>
</dbReference>
<comment type="function">
    <text evidence="15">Catalyzes the transfer of a two-carbon ketol group from a ketose donor to an aldose acceptor, via a covalent intermediate with the cofactor thiamine pyrophosphate.</text>
</comment>
<dbReference type="STRING" id="1358809.S7XK30"/>
<dbReference type="GO" id="GO:0004802">
    <property type="term" value="F:transketolase activity"/>
    <property type="evidence" value="ECO:0007669"/>
    <property type="project" value="UniProtKB-EC"/>
</dbReference>
<evidence type="ECO:0000256" key="13">
    <source>
        <dbReference type="PIRSR" id="PIRSR605478-4"/>
    </source>
</evidence>
<evidence type="ECO:0000259" key="16">
    <source>
        <dbReference type="SMART" id="SM00861"/>
    </source>
</evidence>
<keyword evidence="15" id="KW-0106">Calcium</keyword>
<comment type="cofactor">
    <cofactor evidence="15">
        <name>Mg(2+)</name>
        <dbReference type="ChEBI" id="CHEBI:18420"/>
    </cofactor>
    <cofactor evidence="15">
        <name>Ca(2+)</name>
        <dbReference type="ChEBI" id="CHEBI:29108"/>
    </cofactor>
    <cofactor evidence="15">
        <name>Mn(2+)</name>
        <dbReference type="ChEBI" id="CHEBI:29035"/>
    </cofactor>
    <cofactor evidence="15">
        <name>Co(2+)</name>
        <dbReference type="ChEBI" id="CHEBI:48828"/>
    </cofactor>
    <text evidence="15">Binds 1 Mg(2+) ion per subunit. Can also utilize other divalent metal cations, such as Ca(2+), Mn(2+) and Co(2+).</text>
</comment>
<evidence type="ECO:0000256" key="8">
    <source>
        <dbReference type="ARBA" id="ARBA00023052"/>
    </source>
</evidence>
<comment type="catalytic activity">
    <reaction evidence="9 15">
        <text>D-sedoheptulose 7-phosphate + D-glyceraldehyde 3-phosphate = aldehydo-D-ribose 5-phosphate + D-xylulose 5-phosphate</text>
        <dbReference type="Rhea" id="RHEA:10508"/>
        <dbReference type="ChEBI" id="CHEBI:57483"/>
        <dbReference type="ChEBI" id="CHEBI:57737"/>
        <dbReference type="ChEBI" id="CHEBI:58273"/>
        <dbReference type="ChEBI" id="CHEBI:59776"/>
        <dbReference type="EC" id="2.2.1.1"/>
    </reaction>
</comment>
<dbReference type="GO" id="GO:0005634">
    <property type="term" value="C:nucleus"/>
    <property type="evidence" value="ECO:0007669"/>
    <property type="project" value="TreeGrafter"/>
</dbReference>
<dbReference type="GO" id="GO:0005829">
    <property type="term" value="C:cytosol"/>
    <property type="evidence" value="ECO:0007669"/>
    <property type="project" value="TreeGrafter"/>
</dbReference>
<evidence type="ECO:0000256" key="15">
    <source>
        <dbReference type="RuleBase" id="RU004996"/>
    </source>
</evidence>
<proteinExistence type="inferred from homology"/>
<evidence type="ECO:0000256" key="11">
    <source>
        <dbReference type="PIRSR" id="PIRSR605478-2"/>
    </source>
</evidence>
<dbReference type="PANTHER" id="PTHR43522:SF2">
    <property type="entry name" value="TRANSKETOLASE 1-RELATED"/>
    <property type="match status" value="1"/>
</dbReference>
<feature type="binding site" evidence="11">
    <location>
        <position position="426"/>
    </location>
    <ligand>
        <name>substrate</name>
    </ligand>
</feature>
<dbReference type="GO" id="GO:0006098">
    <property type="term" value="P:pentose-phosphate shunt"/>
    <property type="evidence" value="ECO:0007669"/>
    <property type="project" value="TreeGrafter"/>
</dbReference>
<dbReference type="Pfam" id="PF00456">
    <property type="entry name" value="Transketolase_N"/>
    <property type="match status" value="1"/>
</dbReference>
<comment type="subunit">
    <text evidence="3 15">Homodimer.</text>
</comment>
<feature type="binding site" evidence="12">
    <location>
        <position position="63"/>
    </location>
    <ligand>
        <name>thiamine diphosphate</name>
        <dbReference type="ChEBI" id="CHEBI:58937"/>
    </ligand>
</feature>
<feature type="active site" description="Proton donor" evidence="10">
    <location>
        <position position="376"/>
    </location>
</feature>
<dbReference type="EC" id="2.2.1.1" evidence="4 15"/>
<dbReference type="Pfam" id="PF22613">
    <property type="entry name" value="Transketolase_C_1"/>
    <property type="match status" value="1"/>
</dbReference>
<comment type="cofactor">
    <cofactor evidence="1">
        <name>Co(2+)</name>
        <dbReference type="ChEBI" id="CHEBI:48828"/>
    </cofactor>
</comment>
<feature type="binding site" evidence="12">
    <location>
        <position position="147"/>
    </location>
    <ligand>
        <name>thiamine diphosphate</name>
        <dbReference type="ChEBI" id="CHEBI:58937"/>
    </ligand>
</feature>
<feature type="binding site" evidence="11">
    <location>
        <position position="23"/>
    </location>
    <ligand>
        <name>substrate</name>
    </ligand>
</feature>
<evidence type="ECO:0000256" key="2">
    <source>
        <dbReference type="ARBA" id="ARBA00007131"/>
    </source>
</evidence>
<dbReference type="Pfam" id="PF02779">
    <property type="entry name" value="Transket_pyr"/>
    <property type="match status" value="1"/>
</dbReference>
<reference evidence="18" key="1">
    <citation type="journal article" date="2013" name="PLoS Genet.">
        <title>The genome of Spraguea lophii and the basis of host-microsporidian interactions.</title>
        <authorList>
            <person name="Campbell S.E."/>
            <person name="Williams T.A."/>
            <person name="Yousuf A."/>
            <person name="Soanes D.M."/>
            <person name="Paszkiewicz K.H."/>
            <person name="Williams B.A.P."/>
        </authorList>
    </citation>
    <scope>NUCLEOTIDE SEQUENCE [LARGE SCALE GENOMIC DNA]</scope>
    <source>
        <strain evidence="18">42_110</strain>
    </source>
</reference>
<feature type="domain" description="Transketolase-like pyrimidine-binding" evidence="16">
    <location>
        <begin position="319"/>
        <end position="489"/>
    </location>
</feature>
<comment type="cofactor">
    <cofactor evidence="13">
        <name>Mg(2+)</name>
        <dbReference type="ChEBI" id="CHEBI:18420"/>
    </cofactor>
    <text evidence="13">Binds 1 Mg(2+) ion per subunit. Can also utilize other divalent metal cations, such as Ca(2+), Mn(2+) and Co(2+).</text>
</comment>
<evidence type="ECO:0000256" key="6">
    <source>
        <dbReference type="ARBA" id="ARBA00022723"/>
    </source>
</evidence>
<protein>
    <recommendedName>
        <fullName evidence="4 15">Transketolase</fullName>
        <ecNumber evidence="4 15">2.2.1.1</ecNumber>
    </recommendedName>
</protein>
<evidence type="ECO:0000313" key="18">
    <source>
        <dbReference type="Proteomes" id="UP000014978"/>
    </source>
</evidence>
<keyword evidence="6 13" id="KW-0479">Metal-binding</keyword>
<dbReference type="InterPro" id="IPR005474">
    <property type="entry name" value="Transketolase_N"/>
</dbReference>
<feature type="binding site" evidence="12">
    <location>
        <begin position="110"/>
        <end position="112"/>
    </location>
    <ligand>
        <name>thiamine diphosphate</name>
        <dbReference type="ChEBI" id="CHEBI:58937"/>
    </ligand>
</feature>
<evidence type="ECO:0000256" key="14">
    <source>
        <dbReference type="PIRSR" id="PIRSR605478-5"/>
    </source>
</evidence>
<feature type="binding site" evidence="11">
    <location>
        <position position="434"/>
    </location>
    <ligand>
        <name>substrate</name>
    </ligand>
</feature>
<dbReference type="EMBL" id="ATCN01000267">
    <property type="protein sequence ID" value="EPR79414.1"/>
    <property type="molecule type" value="Genomic_DNA"/>
</dbReference>
<evidence type="ECO:0000256" key="4">
    <source>
        <dbReference type="ARBA" id="ARBA00013152"/>
    </source>
</evidence>
<feature type="binding site" evidence="12">
    <location>
        <position position="402"/>
    </location>
    <ligand>
        <name>thiamine diphosphate</name>
        <dbReference type="ChEBI" id="CHEBI:58937"/>
    </ligand>
</feature>
<feature type="binding site" evidence="11">
    <location>
        <position position="349"/>
    </location>
    <ligand>
        <name>substrate</name>
    </ligand>
</feature>
<evidence type="ECO:0000256" key="5">
    <source>
        <dbReference type="ARBA" id="ARBA00022679"/>
    </source>
</evidence>
<dbReference type="SUPFAM" id="SSF52922">
    <property type="entry name" value="TK C-terminal domain-like"/>
    <property type="match status" value="1"/>
</dbReference>
<accession>S7XK30</accession>
<evidence type="ECO:0000256" key="9">
    <source>
        <dbReference type="ARBA" id="ARBA00049473"/>
    </source>
</evidence>
<dbReference type="InterPro" id="IPR029061">
    <property type="entry name" value="THDP-binding"/>
</dbReference>
<dbReference type="NCBIfam" id="TIGR00232">
    <property type="entry name" value="tktlase_bact"/>
    <property type="match status" value="1"/>
</dbReference>
<dbReference type="PANTHER" id="PTHR43522">
    <property type="entry name" value="TRANSKETOLASE"/>
    <property type="match status" value="1"/>
</dbReference>
<dbReference type="OrthoDB" id="10267175at2759"/>
<dbReference type="PROSITE" id="PS00801">
    <property type="entry name" value="TRANSKETOLASE_1"/>
    <property type="match status" value="1"/>
</dbReference>
<dbReference type="CDD" id="cd02012">
    <property type="entry name" value="TPP_TK"/>
    <property type="match status" value="1"/>
</dbReference>
<dbReference type="FunFam" id="3.40.50.970:FF:000004">
    <property type="entry name" value="Transketolase"/>
    <property type="match status" value="1"/>
</dbReference>
<dbReference type="SMART" id="SM00861">
    <property type="entry name" value="Transket_pyr"/>
    <property type="match status" value="1"/>
</dbReference>
<dbReference type="Gene3D" id="3.40.50.970">
    <property type="match status" value="2"/>
</dbReference>
<comment type="similarity">
    <text evidence="2 15">Belongs to the transketolase family.</text>
</comment>
<dbReference type="SUPFAM" id="SSF52518">
    <property type="entry name" value="Thiamin diphosphate-binding fold (THDP-binding)"/>
    <property type="match status" value="2"/>
</dbReference>
<dbReference type="Proteomes" id="UP000014978">
    <property type="component" value="Unassembled WGS sequence"/>
</dbReference>
<feature type="binding site" evidence="11">
    <location>
        <position position="322"/>
    </location>
    <ligand>
        <name>substrate</name>
    </ligand>
</feature>
<feature type="binding site" evidence="12">
    <location>
        <position position="249"/>
    </location>
    <ligand>
        <name>thiamine diphosphate</name>
        <dbReference type="ChEBI" id="CHEBI:58937"/>
    </ligand>
</feature>
<dbReference type="CDD" id="cd07033">
    <property type="entry name" value="TPP_PYR_DXS_TK_like"/>
    <property type="match status" value="1"/>
</dbReference>
<dbReference type="PROSITE" id="PS00802">
    <property type="entry name" value="TRANSKETOLASE_2"/>
    <property type="match status" value="1"/>
</dbReference>
<feature type="binding site" evidence="13">
    <location>
        <position position="178"/>
    </location>
    <ligand>
        <name>Mg(2+)</name>
        <dbReference type="ChEBI" id="CHEBI:18420"/>
    </ligand>
</feature>
<dbReference type="InterPro" id="IPR020826">
    <property type="entry name" value="Transketolase_BS"/>
</dbReference>
<feature type="binding site" evidence="13">
    <location>
        <position position="176"/>
    </location>
    <ligand>
        <name>Mg(2+)</name>
        <dbReference type="ChEBI" id="CHEBI:18420"/>
    </ligand>
</feature>
<feature type="binding site" evidence="12">
    <location>
        <position position="176"/>
    </location>
    <ligand>
        <name>thiamine diphosphate</name>
        <dbReference type="ChEBI" id="CHEBI:58937"/>
    </ligand>
</feature>
<dbReference type="InterPro" id="IPR049557">
    <property type="entry name" value="Transketolase_CS"/>
</dbReference>
<name>S7XK30_SPRLO</name>
<evidence type="ECO:0000256" key="10">
    <source>
        <dbReference type="PIRSR" id="PIRSR605478-1"/>
    </source>
</evidence>
<keyword evidence="18" id="KW-1185">Reference proteome</keyword>
<evidence type="ECO:0000256" key="3">
    <source>
        <dbReference type="ARBA" id="ARBA00011738"/>
    </source>
</evidence>
<dbReference type="InterPro" id="IPR009014">
    <property type="entry name" value="Transketo_C/PFOR_II"/>
</dbReference>
<dbReference type="AlphaFoldDB" id="S7XK30"/>
<evidence type="ECO:0000313" key="17">
    <source>
        <dbReference type="EMBL" id="EPR79414.1"/>
    </source>
</evidence>
<dbReference type="OMA" id="ADYMRGS"/>
<feature type="binding site" evidence="13">
    <location>
        <position position="146"/>
    </location>
    <ligand>
        <name>Mg(2+)</name>
        <dbReference type="ChEBI" id="CHEBI:18420"/>
    </ligand>
</feature>
<evidence type="ECO:0000256" key="7">
    <source>
        <dbReference type="ARBA" id="ARBA00022842"/>
    </source>
</evidence>
<keyword evidence="8 12" id="KW-0786">Thiamine pyrophosphate</keyword>
<feature type="binding site" evidence="11">
    <location>
        <position position="249"/>
    </location>
    <ligand>
        <name>substrate</name>
    </ligand>
</feature>
<gene>
    <name evidence="17" type="ORF">SLOPH_1977</name>
</gene>
<dbReference type="Gene3D" id="3.40.50.920">
    <property type="match status" value="1"/>
</dbReference>
<dbReference type="GO" id="GO:0046872">
    <property type="term" value="F:metal ion binding"/>
    <property type="evidence" value="ECO:0007669"/>
    <property type="project" value="UniProtKB-KW"/>
</dbReference>
<organism evidence="17 18">
    <name type="scientific">Spraguea lophii (strain 42_110)</name>
    <name type="common">Microsporidian parasite</name>
    <dbReference type="NCBI Taxonomy" id="1358809"/>
    <lineage>
        <taxon>Eukaryota</taxon>
        <taxon>Fungi</taxon>
        <taxon>Fungi incertae sedis</taxon>
        <taxon>Microsporidia</taxon>
        <taxon>Spragueidae</taxon>
        <taxon>Spraguea</taxon>
    </lineage>
</organism>
<feature type="binding site" evidence="11">
    <location>
        <position position="438"/>
    </location>
    <ligand>
        <name>substrate</name>
    </ligand>
</feature>
<dbReference type="VEuPathDB" id="MicrosporidiaDB:SLOPH_1977"/>
<keyword evidence="7 13" id="KW-0460">Magnesium</keyword>
<dbReference type="InterPro" id="IPR005478">
    <property type="entry name" value="Transketolase_bac-like"/>
</dbReference>
<comment type="cofactor">
    <cofactor evidence="12">
        <name>thiamine diphosphate</name>
        <dbReference type="ChEBI" id="CHEBI:58937"/>
    </cofactor>
    <text evidence="12">Binds 1 thiamine pyrophosphate per subunit. During the reaction, the substrate forms a covalent intermediate with the cofactor.</text>
</comment>
<feature type="site" description="Important for catalytic activity" evidence="14">
    <location>
        <position position="23"/>
    </location>
</feature>
<evidence type="ECO:0000256" key="1">
    <source>
        <dbReference type="ARBA" id="ARBA00001941"/>
    </source>
</evidence>
<dbReference type="HOGENOM" id="CLU_009227_0_0_1"/>
<keyword evidence="5 15" id="KW-0808">Transferase</keyword>